<dbReference type="GO" id="GO:0009103">
    <property type="term" value="P:lipopolysaccharide biosynthetic process"/>
    <property type="evidence" value="ECO:0007669"/>
    <property type="project" value="TreeGrafter"/>
</dbReference>
<feature type="transmembrane region" description="Helical" evidence="8">
    <location>
        <begin position="158"/>
        <end position="178"/>
    </location>
</feature>
<name>A0A0A1MP57_9BACI</name>
<feature type="transmembrane region" description="Helical" evidence="8">
    <location>
        <begin position="292"/>
        <end position="311"/>
    </location>
</feature>
<evidence type="ECO:0000256" key="6">
    <source>
        <dbReference type="ARBA" id="ARBA00023136"/>
    </source>
</evidence>
<dbReference type="GO" id="GO:0071555">
    <property type="term" value="P:cell wall organization"/>
    <property type="evidence" value="ECO:0007669"/>
    <property type="project" value="TreeGrafter"/>
</dbReference>
<keyword evidence="5 8" id="KW-1133">Transmembrane helix</keyword>
<feature type="transmembrane region" description="Helical" evidence="8">
    <location>
        <begin position="184"/>
        <end position="202"/>
    </location>
</feature>
<protein>
    <submittedName>
        <fullName evidence="9">Putative undecaprenyl-phosphate N-acetylglucosaminyl 1-phosphate transferase</fullName>
    </submittedName>
</protein>
<dbReference type="GO" id="GO:0044038">
    <property type="term" value="P:cell wall macromolecule biosynthetic process"/>
    <property type="evidence" value="ECO:0007669"/>
    <property type="project" value="TreeGrafter"/>
</dbReference>
<feature type="transmembrane region" description="Helical" evidence="8">
    <location>
        <begin position="102"/>
        <end position="119"/>
    </location>
</feature>
<dbReference type="PROSITE" id="PS01348">
    <property type="entry name" value="MRAY_2"/>
    <property type="match status" value="1"/>
</dbReference>
<organism evidence="9 10">
    <name type="scientific">Oceanobacillus oncorhynchi</name>
    <dbReference type="NCBI Taxonomy" id="545501"/>
    <lineage>
        <taxon>Bacteria</taxon>
        <taxon>Bacillati</taxon>
        <taxon>Bacillota</taxon>
        <taxon>Bacilli</taxon>
        <taxon>Bacillales</taxon>
        <taxon>Bacillaceae</taxon>
        <taxon>Oceanobacillus</taxon>
    </lineage>
</organism>
<feature type="transmembrane region" description="Helical" evidence="8">
    <location>
        <begin position="48"/>
        <end position="67"/>
    </location>
</feature>
<evidence type="ECO:0000256" key="1">
    <source>
        <dbReference type="ARBA" id="ARBA00004651"/>
    </source>
</evidence>
<dbReference type="GO" id="GO:0046872">
    <property type="term" value="F:metal ion binding"/>
    <property type="evidence" value="ECO:0007669"/>
    <property type="project" value="UniProtKB-KW"/>
</dbReference>
<evidence type="ECO:0000313" key="10">
    <source>
        <dbReference type="Proteomes" id="UP000040453"/>
    </source>
</evidence>
<keyword evidence="10" id="KW-1185">Reference proteome</keyword>
<evidence type="ECO:0000256" key="4">
    <source>
        <dbReference type="ARBA" id="ARBA00022692"/>
    </source>
</evidence>
<feature type="transmembrane region" description="Helical" evidence="8">
    <location>
        <begin position="125"/>
        <end position="146"/>
    </location>
</feature>
<dbReference type="STRING" id="545501.BN997_00656"/>
<dbReference type="RefSeq" id="WP_042529625.1">
    <property type="nucleotide sequence ID" value="NZ_CDGG01000001.1"/>
</dbReference>
<keyword evidence="2" id="KW-1003">Cell membrane</keyword>
<feature type="transmembrane region" description="Helical" evidence="8">
    <location>
        <begin position="238"/>
        <end position="259"/>
    </location>
</feature>
<feature type="transmembrane region" description="Helical" evidence="8">
    <location>
        <begin position="214"/>
        <end position="232"/>
    </location>
</feature>
<dbReference type="EMBL" id="CDGG01000001">
    <property type="protein sequence ID" value="CEI80846.1"/>
    <property type="molecule type" value="Genomic_DNA"/>
</dbReference>
<comment type="cofactor">
    <cofactor evidence="7">
        <name>Mg(2+)</name>
        <dbReference type="ChEBI" id="CHEBI:18420"/>
    </cofactor>
</comment>
<dbReference type="GO" id="GO:0016780">
    <property type="term" value="F:phosphotransferase activity, for other substituted phosphate groups"/>
    <property type="evidence" value="ECO:0007669"/>
    <property type="project" value="InterPro"/>
</dbReference>
<evidence type="ECO:0000256" key="8">
    <source>
        <dbReference type="SAM" id="Phobius"/>
    </source>
</evidence>
<keyword evidence="7" id="KW-0460">Magnesium</keyword>
<dbReference type="InterPro" id="IPR018480">
    <property type="entry name" value="PNAcMuramoyl-5peptid_Trfase_CS"/>
</dbReference>
<evidence type="ECO:0000256" key="7">
    <source>
        <dbReference type="PIRSR" id="PIRSR600715-1"/>
    </source>
</evidence>
<dbReference type="AlphaFoldDB" id="A0A0A1MP57"/>
<gene>
    <name evidence="9" type="primary">tagO_2</name>
    <name evidence="9" type="ORF">BN997_00656</name>
</gene>
<accession>A0A0A1MP57</accession>
<feature type="transmembrane region" description="Helical" evidence="8">
    <location>
        <begin position="6"/>
        <end position="28"/>
    </location>
</feature>
<dbReference type="PANTHER" id="PTHR22926:SF3">
    <property type="entry name" value="UNDECAPRENYL-PHOSPHATE ALPHA-N-ACETYLGLUCOSAMINYL 1-PHOSPHATE TRANSFERASE"/>
    <property type="match status" value="1"/>
</dbReference>
<dbReference type="Pfam" id="PF00953">
    <property type="entry name" value="Glycos_transf_4"/>
    <property type="match status" value="1"/>
</dbReference>
<proteinExistence type="predicted"/>
<evidence type="ECO:0000256" key="5">
    <source>
        <dbReference type="ARBA" id="ARBA00022989"/>
    </source>
</evidence>
<comment type="subcellular location">
    <subcellularLocation>
        <location evidence="1">Cell membrane</location>
        <topology evidence="1">Multi-pass membrane protein</topology>
    </subcellularLocation>
</comment>
<evidence type="ECO:0000313" key="9">
    <source>
        <dbReference type="EMBL" id="CEI80846.1"/>
    </source>
</evidence>
<keyword evidence="7" id="KW-0479">Metal-binding</keyword>
<dbReference type="GO" id="GO:0005886">
    <property type="term" value="C:plasma membrane"/>
    <property type="evidence" value="ECO:0007669"/>
    <property type="project" value="UniProtKB-SubCell"/>
</dbReference>
<dbReference type="OrthoDB" id="9783652at2"/>
<evidence type="ECO:0000256" key="3">
    <source>
        <dbReference type="ARBA" id="ARBA00022679"/>
    </source>
</evidence>
<feature type="binding site" evidence="7">
    <location>
        <position position="153"/>
    </location>
    <ligand>
        <name>Mg(2+)</name>
        <dbReference type="ChEBI" id="CHEBI:18420"/>
    </ligand>
</feature>
<sequence>MWSAAELLIAFVIALLTAIITTPIIIWISKKCNLVDQPDNRKQHQRAVPSIGGLAIFIGIAAGFLYLQPEHPQMTAIIIGGIIMLLTGFLDDILDLRPGTKLLGQIGAASVVAYSGLVIEKVTLPFMGTVFLGEYVGIALTIFWIVAAANAINLIDGLDGLAGGVSTIAFTSILIMAIMDYRVIVIGLCVLLIGATLGFLAFNFHPAKIFMGDTGALFLGYSIAIISMLGLFKNVAFFSFVIPIIVIALPVFDTLLAIIRRINNKQGISVADRNHIHYLLLKNGYSHRQSVWIIYAFSMFFGVMAIVVNNAQLMTSLAVFCFVLLGIHLFSVVCGIRARGSFISLVNKKEELHKRRLK</sequence>
<evidence type="ECO:0000256" key="2">
    <source>
        <dbReference type="ARBA" id="ARBA00022475"/>
    </source>
</evidence>
<keyword evidence="4 8" id="KW-0812">Transmembrane</keyword>
<feature type="transmembrane region" description="Helical" evidence="8">
    <location>
        <begin position="317"/>
        <end position="338"/>
    </location>
</feature>
<dbReference type="Proteomes" id="UP000040453">
    <property type="component" value="Unassembled WGS sequence"/>
</dbReference>
<keyword evidence="3 9" id="KW-0808">Transferase</keyword>
<keyword evidence="6 8" id="KW-0472">Membrane</keyword>
<dbReference type="PANTHER" id="PTHR22926">
    <property type="entry name" value="PHOSPHO-N-ACETYLMURAMOYL-PENTAPEPTIDE-TRANSFERASE"/>
    <property type="match status" value="1"/>
</dbReference>
<dbReference type="InterPro" id="IPR000715">
    <property type="entry name" value="Glycosyl_transferase_4"/>
</dbReference>
<reference evidence="9 10" key="1">
    <citation type="submission" date="2014-11" db="EMBL/GenBank/DDBJ databases">
        <authorList>
            <person name="Urmite Genomes Urmite Genomes"/>
        </authorList>
    </citation>
    <scope>NUCLEOTIDE SEQUENCE [LARGE SCALE GENOMIC DNA]</scope>
    <source>
        <strain evidence="9 10">Oc5</strain>
    </source>
</reference>
<feature type="transmembrane region" description="Helical" evidence="8">
    <location>
        <begin position="73"/>
        <end position="90"/>
    </location>
</feature>
<feature type="binding site" evidence="7">
    <location>
        <position position="213"/>
    </location>
    <ligand>
        <name>Mg(2+)</name>
        <dbReference type="ChEBI" id="CHEBI:18420"/>
    </ligand>
</feature>
<dbReference type="CDD" id="cd06853">
    <property type="entry name" value="GT_WecA_like"/>
    <property type="match status" value="1"/>
</dbReference>